<keyword evidence="1" id="KW-0723">Serine/threonine-protein kinase</keyword>
<keyword evidence="1" id="KW-0808">Transferase</keyword>
<dbReference type="Gene3D" id="3.30.565.10">
    <property type="entry name" value="Histidine kinase-like ATPase, C-terminal domain"/>
    <property type="match status" value="1"/>
</dbReference>
<sequence>MAWSQTYPGRASMVPAIRAYVRGLLTDSPRVDDAELVVAELAANSLQHTPSGEGGHLSVTVEVGPGRTRIAVSDSGAGDWSRPDATETLGDYGRGLILVDALADKVGHDITATGQTMWAELTWTEA</sequence>
<gene>
    <name evidence="3" type="ORF">D0T12_01580</name>
</gene>
<dbReference type="Pfam" id="PF13581">
    <property type="entry name" value="HATPase_c_2"/>
    <property type="match status" value="1"/>
</dbReference>
<dbReference type="SUPFAM" id="SSF55874">
    <property type="entry name" value="ATPase domain of HSP90 chaperone/DNA topoisomerase II/histidine kinase"/>
    <property type="match status" value="1"/>
</dbReference>
<evidence type="ECO:0000313" key="3">
    <source>
        <dbReference type="EMBL" id="RFS86976.1"/>
    </source>
</evidence>
<evidence type="ECO:0000256" key="1">
    <source>
        <dbReference type="ARBA" id="ARBA00022527"/>
    </source>
</evidence>
<evidence type="ECO:0000313" key="4">
    <source>
        <dbReference type="Proteomes" id="UP000262882"/>
    </source>
</evidence>
<dbReference type="PANTHER" id="PTHR35526">
    <property type="entry name" value="ANTI-SIGMA-F FACTOR RSBW-RELATED"/>
    <property type="match status" value="1"/>
</dbReference>
<keyword evidence="3" id="KW-0547">Nucleotide-binding</keyword>
<evidence type="ECO:0000259" key="2">
    <source>
        <dbReference type="Pfam" id="PF13581"/>
    </source>
</evidence>
<accession>A0A372GNL8</accession>
<dbReference type="CDD" id="cd16936">
    <property type="entry name" value="HATPase_RsbW-like"/>
    <property type="match status" value="1"/>
</dbReference>
<reference evidence="3 4" key="1">
    <citation type="submission" date="2018-08" db="EMBL/GenBank/DDBJ databases">
        <title>Actinomadura spongicola sp. nov., isolated from marine sponge Leucetta chagosensis.</title>
        <authorList>
            <person name="Li L."/>
            <person name="Lin H.W."/>
        </authorList>
    </citation>
    <scope>NUCLEOTIDE SEQUENCE [LARGE SCALE GENOMIC DNA]</scope>
    <source>
        <strain evidence="3 4">LHW52907</strain>
    </source>
</reference>
<organism evidence="3 4">
    <name type="scientific">Actinomadura spongiicola</name>
    <dbReference type="NCBI Taxonomy" id="2303421"/>
    <lineage>
        <taxon>Bacteria</taxon>
        <taxon>Bacillati</taxon>
        <taxon>Actinomycetota</taxon>
        <taxon>Actinomycetes</taxon>
        <taxon>Streptosporangiales</taxon>
        <taxon>Thermomonosporaceae</taxon>
        <taxon>Actinomadura</taxon>
    </lineage>
</organism>
<dbReference type="AlphaFoldDB" id="A0A372GNL8"/>
<keyword evidence="1" id="KW-0418">Kinase</keyword>
<dbReference type="InterPro" id="IPR050267">
    <property type="entry name" value="Anti-sigma-factor_SerPK"/>
</dbReference>
<dbReference type="GO" id="GO:0005524">
    <property type="term" value="F:ATP binding"/>
    <property type="evidence" value="ECO:0007669"/>
    <property type="project" value="UniProtKB-KW"/>
</dbReference>
<feature type="domain" description="Histidine kinase/HSP90-like ATPase" evidence="2">
    <location>
        <begin position="16"/>
        <end position="117"/>
    </location>
</feature>
<dbReference type="GO" id="GO:0004674">
    <property type="term" value="F:protein serine/threonine kinase activity"/>
    <property type="evidence" value="ECO:0007669"/>
    <property type="project" value="UniProtKB-KW"/>
</dbReference>
<keyword evidence="3" id="KW-0067">ATP-binding</keyword>
<name>A0A372GNL8_9ACTN</name>
<dbReference type="Proteomes" id="UP000262882">
    <property type="component" value="Unassembled WGS sequence"/>
</dbReference>
<dbReference type="InterPro" id="IPR003594">
    <property type="entry name" value="HATPase_dom"/>
</dbReference>
<dbReference type="EMBL" id="QVNQ01000001">
    <property type="protein sequence ID" value="RFS86976.1"/>
    <property type="molecule type" value="Genomic_DNA"/>
</dbReference>
<keyword evidence="4" id="KW-1185">Reference proteome</keyword>
<dbReference type="PANTHER" id="PTHR35526:SF3">
    <property type="entry name" value="ANTI-SIGMA-F FACTOR RSBW"/>
    <property type="match status" value="1"/>
</dbReference>
<proteinExistence type="predicted"/>
<dbReference type="InterPro" id="IPR036890">
    <property type="entry name" value="HATPase_C_sf"/>
</dbReference>
<comment type="caution">
    <text evidence="3">The sequence shown here is derived from an EMBL/GenBank/DDBJ whole genome shotgun (WGS) entry which is preliminary data.</text>
</comment>
<protein>
    <submittedName>
        <fullName evidence="3">ATP-binding protein</fullName>
    </submittedName>
</protein>